<comment type="similarity">
    <text evidence="15">Belongs to the TRAFAC class myosin-kinesin ATPase superfamily. Myosin family.</text>
</comment>
<dbReference type="PROSITE" id="PS51456">
    <property type="entry name" value="MYOSIN_MOTOR"/>
    <property type="match status" value="1"/>
</dbReference>
<keyword evidence="5" id="KW-0808">Transferase</keyword>
<dbReference type="Gene3D" id="1.20.58.530">
    <property type="match status" value="1"/>
</dbReference>
<evidence type="ECO:0000313" key="22">
    <source>
        <dbReference type="Proteomes" id="UP000009131"/>
    </source>
</evidence>
<reference evidence="21 22" key="1">
    <citation type="journal article" date="2011" name="J. Gen. Appl. Microbiol.">
        <title>Draft genome sequencing of the enigmatic basidiomycete Mixia osmundae.</title>
        <authorList>
            <person name="Nishida H."/>
            <person name="Nagatsuka Y."/>
            <person name="Sugiyama J."/>
        </authorList>
    </citation>
    <scope>NUCLEOTIDE SEQUENCE [LARGE SCALE GENOMIC DNA]</scope>
    <source>
        <strain evidence="22">CBS 9802 / IAM 14324 / JCM 22182 / KY 12970</strain>
    </source>
</reference>
<sequence>MADSLRLKDACELLLPASTSSSTLSSNKEEGITVDKVVASLKERFLNDQTYLAVHDRVLLSLNPFKISSNSDELHDYVQDYFALARDDPMQASPTSPVMSRSLSLSPHAWQIASKAYYHMRRTQMDQSIVISGIVGSGKTENRRLVLRMLLEMSSALPGKKGSRLSSQIPAAEFIMESLGHAAMLNSPNASRFGRYVECQFNQKGRLVGFKGLEYYLEKARVSSPTQGERNFHIFHYLLAGASPAERVSLQLDLAANGGKSSFRYLGSAITISSNISLAQQEQMDSHRFAQLKEAFKIVGLSNKVLLTTLAVLSGILHLGNLEFGTDKARQADSAVITNMACLEAAAQLLGVKADSLEAALTAKTVMIGKERCTFFLDPEAARHHTDQLASSLHGLLFSQINELINQKLATEEFDTFLAVLDFPGPQNAVHHREGNGLDTLAFNLANERIHQFSQANIFDKQKDMFSTEGIDGLPSLHTPVAQPNDESIRVLTYHPGGLVHIIDDQTQRRHKAKTDKTLLEALGKRWGQHANFGYNTTQSGGSFMCTHWHGQVTYNIEGFLDANSAELPIDFVLLFAGTSQDSKSGGSTNSLIRHLFATAVAATESKTIDAIVPQQPVKPLRKPSVRRSLPQLAGTTTSDRPGQRESLAEKDVFKPSADLAGRCMLGEFNASLNLLLETLQDTQVWFIQCLRPNESQQSDSADAKLIRSQIRNMGVVEIIKRLEYDWSVSIELRECWERYAATDLIVPLADETANLVWADKLRAVATRHDWNDQQMKVGRTKVFLDFDTFRQFEDMLRSQDEEEHRFYKDKYAAWNALGSSDAMPILSNDPYGPSASMASLSLSTSKLEQYDLSSSMALPLLPRRITHEKGGKNASSYDGLDDGYKFAFGVRDEEAGLGSAPGSTYSLSQLANGPDKSDEKALLDSAEADLAAEELRDTSSRRRWMMIVWTLTWWLPSPLIKLFSKRLRRRDVRTAFREKIAINMLIWLLMGIVVFVVAIMGNIICPTEHVYSGSELNSHSFISAVNNMLVAIRGEVFDLSSFAPRHYPSIVPLLSVQKYGGLDASNIFPVQVNALCTGYNGPISPFVTLDTTNVSDVNSHYHDFRAGTDLYQPDWYYEQMIYLRSNYRRGFMGFTPGSVAKMASTASTANVAIYRDYVYDFTNYVLNGGGGLKTPNGTVAPSDTDRLFMLPDIVSLFQTNSGQDITNALDAINVDSDVMDAQKVCMRNLFFIGKVDHRSSPQCQFSRYILLVFSVIMVAIIGFKFLAALQFGRSRAPEDHDKFVIMQVPCYTEGEDSLRACFESLAATRYDDKRKLIFVICDGMIVGSGNDRPTPRIVLDILGNSCKVDTEALSFQSLGEGNKQHNMGKVYSGLYEHAGHVVPYIVLVKVGKPNERSRPGNRGKRDSQMILMRFLNRVHFEAPMSPCELEIFHQIKNVIGVNPGFYEFLLAIDADTTVDKLCVNRFVSAMLHDKKVIAMCGETSLANAKKSFVTTMQVYEYFISHHMAKAFESLFGSVTCLPGCFSMYRLRTFEHKPLFVSNELVSAFGVNRVDTLHTKNLLHLGEDRYLTTIILTSFPSMKTTFCKDAFAKTLAPEDWPVFLSQRRRWINSTIHNLAELTAVQGGLCGFCCFSMRFVVFIDLISTLIQPVSVAYIVYLIYLVASKGNTVPTTALIMLAAIYGLQAVLLISKRAFEMVGMMIVYIIAIPVFSFILPIMSFWSMDDFSWGNTRIVMGEKGKRLVVHDEGVFDAASIPLKRWEEYEHELWDRGSAESRDMYKGDGYTSREASLYGGASQYGIPRSTSNLTGFDHQSFYGAPSLHNEHIRQISFDQVSLNSQVRRPGVMSGSVASALGAMSFSGGVPSQYQMADDIRELLATADLQTITKRGIRKELEARYEADLEEHKAFINLEIERALGY</sequence>
<dbReference type="GO" id="GO:0004100">
    <property type="term" value="F:chitin synthase activity"/>
    <property type="evidence" value="ECO:0007669"/>
    <property type="project" value="UniProtKB-EC"/>
</dbReference>
<evidence type="ECO:0000259" key="20">
    <source>
        <dbReference type="PROSITE" id="PS51998"/>
    </source>
</evidence>
<evidence type="ECO:0000256" key="14">
    <source>
        <dbReference type="ARBA" id="ARBA00023203"/>
    </source>
</evidence>
<comment type="subcellular location">
    <subcellularLocation>
        <location evidence="1">Cell membrane</location>
        <topology evidence="1">Multi-pass membrane protein</topology>
    </subcellularLocation>
</comment>
<feature type="transmembrane region" description="Helical" evidence="17">
    <location>
        <begin position="1703"/>
        <end position="1724"/>
    </location>
</feature>
<dbReference type="InterPro" id="IPR001199">
    <property type="entry name" value="Cyt_B5-like_heme/steroid-bd"/>
</dbReference>
<dbReference type="InterPro" id="IPR036400">
    <property type="entry name" value="Cyt_B5-like_heme/steroid_sf"/>
</dbReference>
<dbReference type="SMART" id="SM00242">
    <property type="entry name" value="MYSc"/>
    <property type="match status" value="1"/>
</dbReference>
<dbReference type="InterPro" id="IPR029044">
    <property type="entry name" value="Nucleotide-diphossugar_trans"/>
</dbReference>
<keyword evidence="6 17" id="KW-0812">Transmembrane</keyword>
<evidence type="ECO:0000256" key="5">
    <source>
        <dbReference type="ARBA" id="ARBA00022679"/>
    </source>
</evidence>
<feature type="transmembrane region" description="Helical" evidence="17">
    <location>
        <begin position="985"/>
        <end position="1005"/>
    </location>
</feature>
<dbReference type="STRING" id="764103.G7E6W2"/>
<dbReference type="SMART" id="SM01117">
    <property type="entry name" value="Cyt-b5"/>
    <property type="match status" value="2"/>
</dbReference>
<keyword evidence="12 15" id="KW-0505">Motor protein</keyword>
<feature type="transmembrane region" description="Helical" evidence="17">
    <location>
        <begin position="945"/>
        <end position="964"/>
    </location>
</feature>
<dbReference type="EMBL" id="BABT02000153">
    <property type="protein sequence ID" value="GAA98572.1"/>
    <property type="molecule type" value="Genomic_DNA"/>
</dbReference>
<dbReference type="CDD" id="cd14879">
    <property type="entry name" value="MYSc_Myo17"/>
    <property type="match status" value="1"/>
</dbReference>
<evidence type="ECO:0000256" key="4">
    <source>
        <dbReference type="ARBA" id="ARBA00022676"/>
    </source>
</evidence>
<accession>G7E6W2</accession>
<feature type="transmembrane region" description="Helical" evidence="17">
    <location>
        <begin position="1671"/>
        <end position="1691"/>
    </location>
</feature>
<evidence type="ECO:0000256" key="10">
    <source>
        <dbReference type="ARBA" id="ARBA00023123"/>
    </source>
</evidence>
<feature type="region of interest" description="Disordered" evidence="16">
    <location>
        <begin position="620"/>
        <end position="649"/>
    </location>
</feature>
<dbReference type="Pfam" id="PF03142">
    <property type="entry name" value="Chitin_synth_2"/>
    <property type="match status" value="1"/>
</dbReference>
<feature type="binding site" evidence="15">
    <location>
        <begin position="133"/>
        <end position="140"/>
    </location>
    <ligand>
        <name>ATP</name>
        <dbReference type="ChEBI" id="CHEBI:30616"/>
    </ligand>
</feature>
<keyword evidence="13" id="KW-0325">Glycoprotein</keyword>
<evidence type="ECO:0000256" key="1">
    <source>
        <dbReference type="ARBA" id="ARBA00004651"/>
    </source>
</evidence>
<dbReference type="Gene3D" id="1.10.10.60">
    <property type="entry name" value="Homeodomain-like"/>
    <property type="match status" value="1"/>
</dbReference>
<dbReference type="GO" id="GO:0031505">
    <property type="term" value="P:fungal-type cell wall organization"/>
    <property type="evidence" value="ECO:0007669"/>
    <property type="project" value="TreeGrafter"/>
</dbReference>
<evidence type="ECO:0000313" key="21">
    <source>
        <dbReference type="EMBL" id="GAA98572.1"/>
    </source>
</evidence>
<keyword evidence="8 15" id="KW-0067">ATP-binding</keyword>
<protein>
    <recommendedName>
        <fullName evidence="2">chitin synthase</fullName>
        <ecNumber evidence="2">2.4.1.16</ecNumber>
    </recommendedName>
</protein>
<evidence type="ECO:0000256" key="3">
    <source>
        <dbReference type="ARBA" id="ARBA00022475"/>
    </source>
</evidence>
<organism evidence="21 22">
    <name type="scientific">Mixia osmundae (strain CBS 9802 / IAM 14324 / JCM 22182 / KY 12970)</name>
    <dbReference type="NCBI Taxonomy" id="764103"/>
    <lineage>
        <taxon>Eukaryota</taxon>
        <taxon>Fungi</taxon>
        <taxon>Dikarya</taxon>
        <taxon>Basidiomycota</taxon>
        <taxon>Pucciniomycotina</taxon>
        <taxon>Mixiomycetes</taxon>
        <taxon>Mixiales</taxon>
        <taxon>Mixiaceae</taxon>
        <taxon>Mixia</taxon>
    </lineage>
</organism>
<dbReference type="RefSeq" id="XP_014567613.1">
    <property type="nucleotide sequence ID" value="XM_014712127.1"/>
</dbReference>
<dbReference type="eggNOG" id="KOG4229">
    <property type="taxonomic scope" value="Eukaryota"/>
</dbReference>
<evidence type="ECO:0000256" key="17">
    <source>
        <dbReference type="SAM" id="Phobius"/>
    </source>
</evidence>
<dbReference type="Gene3D" id="1.20.120.720">
    <property type="entry name" value="Myosin VI head, motor domain, U50 subdomain"/>
    <property type="match status" value="1"/>
</dbReference>
<dbReference type="GO" id="GO:0006031">
    <property type="term" value="P:chitin biosynthetic process"/>
    <property type="evidence" value="ECO:0007669"/>
    <property type="project" value="TreeGrafter"/>
</dbReference>
<dbReference type="PRINTS" id="PR00193">
    <property type="entry name" value="MYOSINHEAVY"/>
</dbReference>
<evidence type="ECO:0000256" key="12">
    <source>
        <dbReference type="ARBA" id="ARBA00023175"/>
    </source>
</evidence>
<feature type="transmembrane region" description="Helical" evidence="17">
    <location>
        <begin position="1249"/>
        <end position="1268"/>
    </location>
</feature>
<dbReference type="SUPFAM" id="SSF53448">
    <property type="entry name" value="Nucleotide-diphospho-sugar transferases"/>
    <property type="match status" value="1"/>
</dbReference>
<keyword evidence="14 15" id="KW-0009">Actin-binding</keyword>
<dbReference type="SMR" id="G7E6W2"/>
<feature type="domain" description="Myosin motor" evidence="19">
    <location>
        <begin position="21"/>
        <end position="798"/>
    </location>
</feature>
<keyword evidence="10 15" id="KW-0518">Myosin</keyword>
<evidence type="ECO:0000256" key="13">
    <source>
        <dbReference type="ARBA" id="ARBA00023180"/>
    </source>
</evidence>
<dbReference type="GO" id="GO:0016459">
    <property type="term" value="C:myosin complex"/>
    <property type="evidence" value="ECO:0007669"/>
    <property type="project" value="UniProtKB-KW"/>
</dbReference>
<dbReference type="SUPFAM" id="SSF109715">
    <property type="entry name" value="DEK C-terminal domain"/>
    <property type="match status" value="1"/>
</dbReference>
<evidence type="ECO:0000256" key="6">
    <source>
        <dbReference type="ARBA" id="ARBA00022692"/>
    </source>
</evidence>
<dbReference type="Gene3D" id="1.10.10.820">
    <property type="match status" value="1"/>
</dbReference>
<evidence type="ECO:0000256" key="8">
    <source>
        <dbReference type="ARBA" id="ARBA00022840"/>
    </source>
</evidence>
<dbReference type="PROSITE" id="PS51998">
    <property type="entry name" value="DEK_C"/>
    <property type="match status" value="1"/>
</dbReference>
<dbReference type="GO" id="GO:0003774">
    <property type="term" value="F:cytoskeletal motor activity"/>
    <property type="evidence" value="ECO:0007669"/>
    <property type="project" value="UniProtKB-UniRule"/>
</dbReference>
<name>G7E6W2_MIXOS</name>
<dbReference type="PANTHER" id="PTHR22914:SF45">
    <property type="entry name" value="CHITIN SYNTHASE"/>
    <property type="match status" value="1"/>
</dbReference>
<dbReference type="SUPFAM" id="SSF55856">
    <property type="entry name" value="Cytochrome b5-like heme/steroid binding domain"/>
    <property type="match status" value="1"/>
</dbReference>
<dbReference type="InterPro" id="IPR001609">
    <property type="entry name" value="Myosin_head_motor_dom-like"/>
</dbReference>
<dbReference type="PROSITE" id="PS50255">
    <property type="entry name" value="CYTOCHROME_B5_2"/>
    <property type="match status" value="1"/>
</dbReference>
<evidence type="ECO:0000256" key="9">
    <source>
        <dbReference type="ARBA" id="ARBA00022989"/>
    </source>
</evidence>
<dbReference type="HOGENOM" id="CLU_000192_0_2_1"/>
<feature type="region of interest" description="Actin-binding" evidence="15">
    <location>
        <begin position="673"/>
        <end position="695"/>
    </location>
</feature>
<keyword evidence="4" id="KW-0328">Glycosyltransferase</keyword>
<dbReference type="eggNOG" id="KOG2571">
    <property type="taxonomic scope" value="Eukaryota"/>
</dbReference>
<dbReference type="InterPro" id="IPR014876">
    <property type="entry name" value="DEK_C"/>
</dbReference>
<dbReference type="GO" id="GO:0005886">
    <property type="term" value="C:plasma membrane"/>
    <property type="evidence" value="ECO:0007669"/>
    <property type="project" value="UniProtKB-SubCell"/>
</dbReference>
<dbReference type="InterPro" id="IPR036037">
    <property type="entry name" value="MYSc_Myo17"/>
</dbReference>
<dbReference type="InParanoid" id="G7E6W2"/>
<keyword evidence="22" id="KW-1185">Reference proteome</keyword>
<keyword evidence="9 17" id="KW-1133">Transmembrane helix</keyword>
<comment type="caution">
    <text evidence="21">The sequence shown here is derived from an EMBL/GenBank/DDBJ whole genome shotgun (WGS) entry which is preliminary data.</text>
</comment>
<reference evidence="21 22" key="2">
    <citation type="journal article" date="2012" name="Open Biol.">
        <title>Characteristics of nucleosomes and linker DNA regions on the genome of the basidiomycete Mixia osmundae revealed by mono- and dinucleosome mapping.</title>
        <authorList>
            <person name="Nishida H."/>
            <person name="Kondo S."/>
            <person name="Matsumoto T."/>
            <person name="Suzuki Y."/>
            <person name="Yoshikawa H."/>
            <person name="Taylor T.D."/>
            <person name="Sugiyama J."/>
        </authorList>
    </citation>
    <scope>NUCLEOTIDE SEQUENCE [LARGE SCALE GENOMIC DNA]</scope>
    <source>
        <strain evidence="22">CBS 9802 / IAM 14324 / JCM 22182 / KY 12970</strain>
    </source>
</reference>
<proteinExistence type="inferred from homology"/>
<feature type="domain" description="Cytochrome b5 heme-binding" evidence="18">
    <location>
        <begin position="1009"/>
        <end position="1069"/>
    </location>
</feature>
<dbReference type="Pfam" id="PF00063">
    <property type="entry name" value="Myosin_head"/>
    <property type="match status" value="1"/>
</dbReference>
<dbReference type="Proteomes" id="UP000009131">
    <property type="component" value="Unassembled WGS sequence"/>
</dbReference>
<dbReference type="PANTHER" id="PTHR22914">
    <property type="entry name" value="CHITIN SYNTHASE"/>
    <property type="match status" value="1"/>
</dbReference>
<evidence type="ECO:0000256" key="11">
    <source>
        <dbReference type="ARBA" id="ARBA00023136"/>
    </source>
</evidence>
<evidence type="ECO:0000256" key="16">
    <source>
        <dbReference type="SAM" id="MobiDB-lite"/>
    </source>
</evidence>
<dbReference type="Gene3D" id="3.40.850.10">
    <property type="entry name" value="Kinesin motor domain"/>
    <property type="match status" value="1"/>
</dbReference>
<keyword evidence="7 15" id="KW-0547">Nucleotide-binding</keyword>
<dbReference type="GO" id="GO:0030428">
    <property type="term" value="C:cell septum"/>
    <property type="evidence" value="ECO:0007669"/>
    <property type="project" value="TreeGrafter"/>
</dbReference>
<dbReference type="OrthoDB" id="370884at2759"/>
<dbReference type="GO" id="GO:0005524">
    <property type="term" value="F:ATP binding"/>
    <property type="evidence" value="ECO:0007669"/>
    <property type="project" value="UniProtKB-UniRule"/>
</dbReference>
<dbReference type="GO" id="GO:0003779">
    <property type="term" value="F:actin binding"/>
    <property type="evidence" value="ECO:0007669"/>
    <property type="project" value="UniProtKB-KW"/>
</dbReference>
<dbReference type="InterPro" id="IPR036961">
    <property type="entry name" value="Kinesin_motor_dom_sf"/>
</dbReference>
<dbReference type="EC" id="2.4.1.16" evidence="2"/>
<keyword evidence="3" id="KW-1003">Cell membrane</keyword>
<dbReference type="InterPro" id="IPR004835">
    <property type="entry name" value="Chitin_synth"/>
</dbReference>
<evidence type="ECO:0000256" key="2">
    <source>
        <dbReference type="ARBA" id="ARBA00012543"/>
    </source>
</evidence>
<evidence type="ECO:0000259" key="19">
    <source>
        <dbReference type="PROSITE" id="PS51456"/>
    </source>
</evidence>
<feature type="transmembrane region" description="Helical" evidence="17">
    <location>
        <begin position="1644"/>
        <end position="1665"/>
    </location>
</feature>
<keyword evidence="11 17" id="KW-0472">Membrane</keyword>
<feature type="domain" description="DEK-C" evidence="20">
    <location>
        <begin position="1864"/>
        <end position="1919"/>
    </location>
</feature>
<evidence type="ECO:0000259" key="18">
    <source>
        <dbReference type="PROSITE" id="PS50255"/>
    </source>
</evidence>
<dbReference type="InterPro" id="IPR027417">
    <property type="entry name" value="P-loop_NTPase"/>
</dbReference>
<dbReference type="SUPFAM" id="SSF52540">
    <property type="entry name" value="P-loop containing nucleoside triphosphate hydrolases"/>
    <property type="match status" value="1"/>
</dbReference>
<dbReference type="Pfam" id="PF08766">
    <property type="entry name" value="DEK_C"/>
    <property type="match status" value="1"/>
</dbReference>
<evidence type="ECO:0000256" key="7">
    <source>
        <dbReference type="ARBA" id="ARBA00022741"/>
    </source>
</evidence>
<evidence type="ECO:0000256" key="15">
    <source>
        <dbReference type="PROSITE-ProRule" id="PRU00782"/>
    </source>
</evidence>
<gene>
    <name evidence="21" type="primary">Mo05259</name>
    <name evidence="21" type="ORF">E5Q_05259</name>
</gene>
<dbReference type="OMA" id="LEMHHQI"/>